<evidence type="ECO:0008006" key="3">
    <source>
        <dbReference type="Google" id="ProtNLM"/>
    </source>
</evidence>
<organism evidence="1 2">
    <name type="scientific">Thalassotalea nanhaiensis</name>
    <dbReference type="NCBI Taxonomy" id="3065648"/>
    <lineage>
        <taxon>Bacteria</taxon>
        <taxon>Pseudomonadati</taxon>
        <taxon>Pseudomonadota</taxon>
        <taxon>Gammaproteobacteria</taxon>
        <taxon>Alteromonadales</taxon>
        <taxon>Colwelliaceae</taxon>
        <taxon>Thalassotalea</taxon>
    </lineage>
</organism>
<evidence type="ECO:0000313" key="1">
    <source>
        <dbReference type="EMBL" id="WNC69378.1"/>
    </source>
</evidence>
<dbReference type="RefSeq" id="WP_348388521.1">
    <property type="nucleotide sequence ID" value="NZ_CP134146.1"/>
</dbReference>
<accession>A0ABY9TKL0</accession>
<dbReference type="Gene3D" id="3.30.450.40">
    <property type="match status" value="1"/>
</dbReference>
<keyword evidence="2" id="KW-1185">Reference proteome</keyword>
<evidence type="ECO:0000313" key="2">
    <source>
        <dbReference type="Proteomes" id="UP001248581"/>
    </source>
</evidence>
<protein>
    <recommendedName>
        <fullName evidence="3">GAF domain-containing protein</fullName>
    </recommendedName>
</protein>
<proteinExistence type="predicted"/>
<dbReference type="InterPro" id="IPR029016">
    <property type="entry name" value="GAF-like_dom_sf"/>
</dbReference>
<gene>
    <name evidence="1" type="ORF">RI845_04320</name>
</gene>
<dbReference type="EMBL" id="CP134146">
    <property type="protein sequence ID" value="WNC69378.1"/>
    <property type="molecule type" value="Genomic_DNA"/>
</dbReference>
<name>A0ABY9TKL0_9GAMM</name>
<dbReference type="SUPFAM" id="SSF55781">
    <property type="entry name" value="GAF domain-like"/>
    <property type="match status" value="1"/>
</dbReference>
<sequence length="224" mass="26363">MRLFDILGVLYEPINSLDNHDHLLTYIEPELNEDGTCPIYKVAGNTYDLMQYVDSEEQKANLLDLLARLNRLVRWIHIKSDVLWFGIYLRHGDKLVKYVYNGEMSKAEFEISEEHLEKSINTRVIMEKQQYYIPDVDTHVGPYYRCDAKVKSELCCPIFGPDGDVIGIFDSEDHRKHFFDDKIDFIGNKVKRAIEIFLEDHPYMTHSKEFDINEDDYSKEIKAN</sequence>
<reference evidence="2" key="1">
    <citation type="submission" date="2023-09" db="EMBL/GenBank/DDBJ databases">
        <authorList>
            <person name="Li S."/>
            <person name="Li X."/>
            <person name="Zhang C."/>
            <person name="Zhao Z."/>
        </authorList>
    </citation>
    <scope>NUCLEOTIDE SEQUENCE [LARGE SCALE GENOMIC DNA]</scope>
    <source>
        <strain evidence="2">SQ345</strain>
    </source>
</reference>
<dbReference type="Proteomes" id="UP001248581">
    <property type="component" value="Chromosome"/>
</dbReference>